<organism evidence="3 4">
    <name type="scientific">Rhodocytophaga rosea</name>
    <dbReference type="NCBI Taxonomy" id="2704465"/>
    <lineage>
        <taxon>Bacteria</taxon>
        <taxon>Pseudomonadati</taxon>
        <taxon>Bacteroidota</taxon>
        <taxon>Cytophagia</taxon>
        <taxon>Cytophagales</taxon>
        <taxon>Rhodocytophagaceae</taxon>
        <taxon>Rhodocytophaga</taxon>
    </lineage>
</organism>
<dbReference type="AlphaFoldDB" id="A0A6C0GV45"/>
<dbReference type="InterPro" id="IPR001584">
    <property type="entry name" value="Integrase_cat-core"/>
</dbReference>
<feature type="domain" description="Integrase catalytic" evidence="2">
    <location>
        <begin position="21"/>
        <end position="115"/>
    </location>
</feature>
<dbReference type="EMBL" id="CP048222">
    <property type="protein sequence ID" value="QHT71737.1"/>
    <property type="molecule type" value="Genomic_DNA"/>
</dbReference>
<dbReference type="InterPro" id="IPR012337">
    <property type="entry name" value="RNaseH-like_sf"/>
</dbReference>
<evidence type="ECO:0000259" key="2">
    <source>
        <dbReference type="PROSITE" id="PS50994"/>
    </source>
</evidence>
<keyword evidence="1" id="KW-1133">Transmembrane helix</keyword>
<dbReference type="InterPro" id="IPR050900">
    <property type="entry name" value="Transposase_IS3/IS150/IS904"/>
</dbReference>
<evidence type="ECO:0000256" key="1">
    <source>
        <dbReference type="SAM" id="Phobius"/>
    </source>
</evidence>
<gene>
    <name evidence="3" type="ORF">GXP67_36270</name>
</gene>
<name>A0A6C0GV45_9BACT</name>
<dbReference type="PROSITE" id="PS50994">
    <property type="entry name" value="INTEGRASE"/>
    <property type="match status" value="1"/>
</dbReference>
<dbReference type="KEGG" id="rhoz:GXP67_36270"/>
<dbReference type="GO" id="GO:0015074">
    <property type="term" value="P:DNA integration"/>
    <property type="evidence" value="ECO:0007669"/>
    <property type="project" value="InterPro"/>
</dbReference>
<accession>A0A6C0GV45</accession>
<dbReference type="RefSeq" id="WP_162447664.1">
    <property type="nucleotide sequence ID" value="NZ_CP048222.1"/>
</dbReference>
<keyword evidence="1" id="KW-0812">Transmembrane</keyword>
<protein>
    <submittedName>
        <fullName evidence="3">Transposase family protein</fullName>
    </submittedName>
</protein>
<dbReference type="Pfam" id="PF00665">
    <property type="entry name" value="rve"/>
    <property type="match status" value="1"/>
</dbReference>
<evidence type="ECO:0000313" key="3">
    <source>
        <dbReference type="EMBL" id="QHT71737.1"/>
    </source>
</evidence>
<keyword evidence="4" id="KW-1185">Reference proteome</keyword>
<dbReference type="PANTHER" id="PTHR46889">
    <property type="entry name" value="TRANSPOSASE INSF FOR INSERTION SEQUENCE IS3B-RELATED"/>
    <property type="match status" value="1"/>
</dbReference>
<dbReference type="SUPFAM" id="SSF53098">
    <property type="entry name" value="Ribonuclease H-like"/>
    <property type="match status" value="1"/>
</dbReference>
<dbReference type="InterPro" id="IPR036397">
    <property type="entry name" value="RNaseH_sf"/>
</dbReference>
<dbReference type="Gene3D" id="3.30.420.10">
    <property type="entry name" value="Ribonuclease H-like superfamily/Ribonuclease H"/>
    <property type="match status" value="1"/>
</dbReference>
<dbReference type="Proteomes" id="UP000480178">
    <property type="component" value="Chromosome"/>
</dbReference>
<reference evidence="3 4" key="1">
    <citation type="submission" date="2020-01" db="EMBL/GenBank/DDBJ databases">
        <authorList>
            <person name="Kim M.K."/>
        </authorList>
    </citation>
    <scope>NUCLEOTIDE SEQUENCE [LARGE SCALE GENOMIC DNA]</scope>
    <source>
        <strain evidence="3 4">172606-1</strain>
    </source>
</reference>
<feature type="transmembrane region" description="Helical" evidence="1">
    <location>
        <begin position="28"/>
        <end position="48"/>
    </location>
</feature>
<sequence length="115" mass="13360">MFPVLRHPYLISPNWLLGRPFPVNPNEVWVGDITYIAMANGSFLYLAVWMDLYSRKTIGWQLEDNMKEELVIAAFKKACQNRLVKEGLIIHSDRGGQYAGNIFRKLILDKKMFRA</sequence>
<dbReference type="GO" id="GO:0003676">
    <property type="term" value="F:nucleic acid binding"/>
    <property type="evidence" value="ECO:0007669"/>
    <property type="project" value="InterPro"/>
</dbReference>
<keyword evidence="1" id="KW-0472">Membrane</keyword>
<proteinExistence type="predicted"/>
<evidence type="ECO:0000313" key="4">
    <source>
        <dbReference type="Proteomes" id="UP000480178"/>
    </source>
</evidence>